<evidence type="ECO:0000259" key="2">
    <source>
        <dbReference type="Pfam" id="PF03413"/>
    </source>
</evidence>
<dbReference type="AlphaFoldDB" id="A0A285NDT8"/>
<evidence type="ECO:0000313" key="3">
    <source>
        <dbReference type="EMBL" id="SNZ07117.1"/>
    </source>
</evidence>
<gene>
    <name evidence="3" type="ORF">SAMN06265368_0666</name>
</gene>
<dbReference type="Gene3D" id="3.10.450.40">
    <property type="match status" value="1"/>
</dbReference>
<keyword evidence="4" id="KW-1185">Reference proteome</keyword>
<name>A0A285NDT8_9HYPH</name>
<sequence>MILAFVLLFTASGLQASKAASCLSQQQIREAIDKKQIKHLAAIKAAVRKVVRGDVVRADVCNGNSGLVYELTILSRTGTVTRAIVDARTGSVLSKGF</sequence>
<proteinExistence type="predicted"/>
<dbReference type="Proteomes" id="UP000219439">
    <property type="component" value="Unassembled WGS sequence"/>
</dbReference>
<accession>A0A285NDT8</accession>
<evidence type="ECO:0000256" key="1">
    <source>
        <dbReference type="SAM" id="SignalP"/>
    </source>
</evidence>
<dbReference type="InterPro" id="IPR025711">
    <property type="entry name" value="PepSY"/>
</dbReference>
<feature type="domain" description="PepSY" evidence="2">
    <location>
        <begin position="43"/>
        <end position="94"/>
    </location>
</feature>
<feature type="chain" id="PRO_5012222277" evidence="1">
    <location>
        <begin position="17"/>
        <end position="97"/>
    </location>
</feature>
<keyword evidence="1" id="KW-0732">Signal</keyword>
<dbReference type="EMBL" id="OBEL01000001">
    <property type="protein sequence ID" value="SNZ07117.1"/>
    <property type="molecule type" value="Genomic_DNA"/>
</dbReference>
<protein>
    <submittedName>
        <fullName evidence="3">Uncharacterized membrane protein YkoI</fullName>
    </submittedName>
</protein>
<dbReference type="Pfam" id="PF03413">
    <property type="entry name" value="PepSY"/>
    <property type="match status" value="1"/>
</dbReference>
<feature type="signal peptide" evidence="1">
    <location>
        <begin position="1"/>
        <end position="16"/>
    </location>
</feature>
<reference evidence="3 4" key="1">
    <citation type="submission" date="2017-09" db="EMBL/GenBank/DDBJ databases">
        <authorList>
            <person name="Ehlers B."/>
            <person name="Leendertz F.H."/>
        </authorList>
    </citation>
    <scope>NUCLEOTIDE SEQUENCE [LARGE SCALE GENOMIC DNA]</scope>
    <source>
        <strain evidence="3 4">DSM 18289</strain>
    </source>
</reference>
<evidence type="ECO:0000313" key="4">
    <source>
        <dbReference type="Proteomes" id="UP000219439"/>
    </source>
</evidence>
<organism evidence="3 4">
    <name type="scientific">Cohaesibacter gelatinilyticus</name>
    <dbReference type="NCBI Taxonomy" id="372072"/>
    <lineage>
        <taxon>Bacteria</taxon>
        <taxon>Pseudomonadati</taxon>
        <taxon>Pseudomonadota</taxon>
        <taxon>Alphaproteobacteria</taxon>
        <taxon>Hyphomicrobiales</taxon>
        <taxon>Cohaesibacteraceae</taxon>
    </lineage>
</organism>